<dbReference type="InterPro" id="IPR050598">
    <property type="entry name" value="AminoAcid_Transporter"/>
</dbReference>
<feature type="transmembrane region" description="Helical" evidence="8">
    <location>
        <begin position="174"/>
        <end position="193"/>
    </location>
</feature>
<feature type="transmembrane region" description="Helical" evidence="8">
    <location>
        <begin position="492"/>
        <end position="512"/>
    </location>
</feature>
<dbReference type="FunFam" id="1.20.1740.10:FF:000003">
    <property type="entry name" value="Y+L amino acid transporter 1 isoform X1"/>
    <property type="match status" value="1"/>
</dbReference>
<feature type="transmembrane region" description="Helical" evidence="8">
    <location>
        <begin position="86"/>
        <end position="106"/>
    </location>
</feature>
<evidence type="ECO:0000256" key="2">
    <source>
        <dbReference type="ARBA" id="ARBA00007040"/>
    </source>
</evidence>
<keyword evidence="5 8" id="KW-0812">Transmembrane</keyword>
<dbReference type="InterPro" id="IPR002293">
    <property type="entry name" value="AA/rel_permease1"/>
</dbReference>
<evidence type="ECO:0000256" key="5">
    <source>
        <dbReference type="ARBA" id="ARBA00022692"/>
    </source>
</evidence>
<feature type="transmembrane region" description="Helical" evidence="8">
    <location>
        <begin position="118"/>
        <end position="140"/>
    </location>
</feature>
<evidence type="ECO:0000313" key="9">
    <source>
        <dbReference type="EMBL" id="CDS15887.1"/>
    </source>
</evidence>
<feature type="transmembrane region" description="Helical" evidence="8">
    <location>
        <begin position="235"/>
        <end position="257"/>
    </location>
</feature>
<protein>
    <submittedName>
        <fullName evidence="9 11">Yl amino acid transporter 2</fullName>
    </submittedName>
</protein>
<dbReference type="PANTHER" id="PTHR11785:SF531">
    <property type="entry name" value="LARGE NEUTRAL AMINO ACIDS TRANSPORTER SMALL SUBUNIT 1"/>
    <property type="match status" value="1"/>
</dbReference>
<evidence type="ECO:0000313" key="11">
    <source>
        <dbReference type="WBParaSite" id="EgrG_000829200"/>
    </source>
</evidence>
<dbReference type="Gene3D" id="1.20.1740.10">
    <property type="entry name" value="Amino acid/polyamine transporter I"/>
    <property type="match status" value="1"/>
</dbReference>
<keyword evidence="4" id="KW-1003">Cell membrane</keyword>
<feature type="transmembrane region" description="Helical" evidence="8">
    <location>
        <begin position="308"/>
        <end position="330"/>
    </location>
</feature>
<evidence type="ECO:0000256" key="8">
    <source>
        <dbReference type="SAM" id="Phobius"/>
    </source>
</evidence>
<evidence type="ECO:0000256" key="3">
    <source>
        <dbReference type="ARBA" id="ARBA00022448"/>
    </source>
</evidence>
<comment type="subcellular location">
    <subcellularLocation>
        <location evidence="1">Cell membrane</location>
        <topology evidence="1">Multi-pass membrane protein</topology>
    </subcellularLocation>
</comment>
<feature type="transmembrane region" description="Helical" evidence="8">
    <location>
        <begin position="358"/>
        <end position="385"/>
    </location>
</feature>
<keyword evidence="6 8" id="KW-1133">Transmembrane helix</keyword>
<organism evidence="9">
    <name type="scientific">Echinococcus granulosus</name>
    <name type="common">Hydatid tapeworm</name>
    <dbReference type="NCBI Taxonomy" id="6210"/>
    <lineage>
        <taxon>Eukaryota</taxon>
        <taxon>Metazoa</taxon>
        <taxon>Spiralia</taxon>
        <taxon>Lophotrochozoa</taxon>
        <taxon>Platyhelminthes</taxon>
        <taxon>Cestoda</taxon>
        <taxon>Eucestoda</taxon>
        <taxon>Cyclophyllidea</taxon>
        <taxon>Taeniidae</taxon>
        <taxon>Echinococcus</taxon>
        <taxon>Echinococcus granulosus group</taxon>
    </lineage>
</organism>
<feature type="transmembrane region" description="Helical" evidence="8">
    <location>
        <begin position="436"/>
        <end position="455"/>
    </location>
</feature>
<dbReference type="PIRSF" id="PIRSF006060">
    <property type="entry name" value="AA_transporter"/>
    <property type="match status" value="1"/>
</dbReference>
<dbReference type="OrthoDB" id="3257095at2759"/>
<feature type="transmembrane region" description="Helical" evidence="8">
    <location>
        <begin position="277"/>
        <end position="296"/>
    </location>
</feature>
<dbReference type="Pfam" id="PF13520">
    <property type="entry name" value="AA_permease_2"/>
    <property type="match status" value="1"/>
</dbReference>
<dbReference type="PANTHER" id="PTHR11785">
    <property type="entry name" value="AMINO ACID TRANSPORTER"/>
    <property type="match status" value="1"/>
</dbReference>
<feature type="transmembrane region" description="Helical" evidence="8">
    <location>
        <begin position="467"/>
        <end position="486"/>
    </location>
</feature>
<name>A0A068WE42_ECHGR</name>
<keyword evidence="3" id="KW-0813">Transport</keyword>
<keyword evidence="7 8" id="KW-0472">Membrane</keyword>
<reference evidence="9 10" key="1">
    <citation type="journal article" date="2013" name="Nature">
        <title>The genomes of four tapeworm species reveal adaptations to parasitism.</title>
        <authorList>
            <person name="Tsai I.J."/>
            <person name="Zarowiecki M."/>
            <person name="Holroyd N."/>
            <person name="Garciarrubio A."/>
            <person name="Sanchez-Flores A."/>
            <person name="Brooks K.L."/>
            <person name="Tracey A."/>
            <person name="Bobes R.J."/>
            <person name="Fragoso G."/>
            <person name="Sciutto E."/>
            <person name="Aslett M."/>
            <person name="Beasley H."/>
            <person name="Bennett H.M."/>
            <person name="Cai J."/>
            <person name="Camicia F."/>
            <person name="Clark R."/>
            <person name="Cucher M."/>
            <person name="De Silva N."/>
            <person name="Day T.A."/>
            <person name="Deplazes P."/>
            <person name="Estrada K."/>
            <person name="Fernandez C."/>
            <person name="Holland P.W."/>
            <person name="Hou J."/>
            <person name="Hu S."/>
            <person name="Huckvale T."/>
            <person name="Hung S.S."/>
            <person name="Kamenetzky L."/>
            <person name="Keane J.A."/>
            <person name="Kiss F."/>
            <person name="Koziol U."/>
            <person name="Lambert O."/>
            <person name="Liu K."/>
            <person name="Luo X."/>
            <person name="Luo Y."/>
            <person name="Macchiaroli N."/>
            <person name="Nichol S."/>
            <person name="Paps J."/>
            <person name="Parkinson J."/>
            <person name="Pouchkina-Stantcheva N."/>
            <person name="Riddiford N."/>
            <person name="Rosenzvit M."/>
            <person name="Salinas G."/>
            <person name="Wasmuth J.D."/>
            <person name="Zamanian M."/>
            <person name="Zheng Y."/>
            <person name="Cai X."/>
            <person name="Soberon X."/>
            <person name="Olson P.D."/>
            <person name="Laclette J.P."/>
            <person name="Brehm K."/>
            <person name="Berriman M."/>
            <person name="Garciarrubio A."/>
            <person name="Bobes R.J."/>
            <person name="Fragoso G."/>
            <person name="Sanchez-Flores A."/>
            <person name="Estrada K."/>
            <person name="Cevallos M.A."/>
            <person name="Morett E."/>
            <person name="Gonzalez V."/>
            <person name="Portillo T."/>
            <person name="Ochoa-Leyva A."/>
            <person name="Jose M.V."/>
            <person name="Sciutto E."/>
            <person name="Landa A."/>
            <person name="Jimenez L."/>
            <person name="Valdes V."/>
            <person name="Carrero J.C."/>
            <person name="Larralde C."/>
            <person name="Morales-Montor J."/>
            <person name="Limon-Lason J."/>
            <person name="Soberon X."/>
            <person name="Laclette J.P."/>
        </authorList>
    </citation>
    <scope>NUCLEOTIDE SEQUENCE [LARGE SCALE GENOMIC DNA]</scope>
</reference>
<accession>A0A068WE42</accession>
<reference evidence="11" key="3">
    <citation type="submission" date="2020-10" db="UniProtKB">
        <authorList>
            <consortium name="WormBaseParasite"/>
        </authorList>
    </citation>
    <scope>IDENTIFICATION</scope>
</reference>
<evidence type="ECO:0000256" key="4">
    <source>
        <dbReference type="ARBA" id="ARBA00022475"/>
    </source>
</evidence>
<evidence type="ECO:0000256" key="1">
    <source>
        <dbReference type="ARBA" id="ARBA00004651"/>
    </source>
</evidence>
<dbReference type="WBParaSite" id="EgrG_000829200">
    <property type="protein sequence ID" value="EgrG_000829200"/>
    <property type="gene ID" value="EgrG_000829200"/>
</dbReference>
<dbReference type="EMBL" id="LK028576">
    <property type="protein sequence ID" value="CDS15887.1"/>
    <property type="molecule type" value="Genomic_DNA"/>
</dbReference>
<reference evidence="9" key="2">
    <citation type="submission" date="2014-06" db="EMBL/GenBank/DDBJ databases">
        <authorList>
            <person name="Aslett M."/>
        </authorList>
    </citation>
    <scope>NUCLEOTIDE SEQUENCE</scope>
</reference>
<evidence type="ECO:0000256" key="7">
    <source>
        <dbReference type="ARBA" id="ARBA00023136"/>
    </source>
</evidence>
<dbReference type="AlphaFoldDB" id="A0A068WE42"/>
<sequence>MPHYMLAGQALAVKSNPESEISIHVHDTASKGSINKNLGFPLCLSADVLSSFAHCRFRFGKHHLVKLRAVKMGGEPNGRVQMEKTIGLVQGINVIIGSMIGSGIFVSPTGILASVKSVGASLILWVACGLFSLLGAYCYAELGTLIHRSGADYAYILEAFGPFFGFLRMWVEVIVVRPATIAVIAMTFAKYTLQPIFPDCQQPDMAVRLLGAACILLITYINCYSTRLSTRVQDVFTYGKLAAIIMIIITGFVQMGFGRVEAFDSAFEGSDWSLGGIATGFYSGLFAYAGWNYLNCMIEEMKNPKRDLPIAIVFSCLVVTAAYTLCNVAYFTTVDVHEILITPAVAVTFAQRLYSHGWWIMSIFVALSTFGGVNGAMLTTSRIFFVAGEESQMPRVMAFLHIHKLTPLPAVVFTAFFSLLYLSVTDLYALMNYLGFVQWLAISLSVLIVIIFRITRKEAIRPVRVPILFPIIYVGMSAFLIIFSFIGAPMESLYGCAIIATGIPIYLLGITWSPKPACLQRKVDAVTISAQKVLQLAPQN</sequence>
<feature type="transmembrane region" description="Helical" evidence="8">
    <location>
        <begin position="405"/>
        <end position="424"/>
    </location>
</feature>
<evidence type="ECO:0000313" key="10">
    <source>
        <dbReference type="Proteomes" id="UP000492820"/>
    </source>
</evidence>
<comment type="similarity">
    <text evidence="2">Belongs to the amino acid-polyamine-organocation (APC) superfamily. L-type amino acid transporter (LAT) (TC 2.A.3.8) family.</text>
</comment>
<dbReference type="Proteomes" id="UP000492820">
    <property type="component" value="Unassembled WGS sequence"/>
</dbReference>
<gene>
    <name evidence="11" type="primary">EGR_01352</name>
    <name evidence="9" type="ORF">EgrG_000829200</name>
</gene>
<proteinExistence type="inferred from homology"/>
<dbReference type="GO" id="GO:0005886">
    <property type="term" value="C:plasma membrane"/>
    <property type="evidence" value="ECO:0007669"/>
    <property type="project" value="UniProtKB-SubCell"/>
</dbReference>
<dbReference type="GO" id="GO:0015179">
    <property type="term" value="F:L-amino acid transmembrane transporter activity"/>
    <property type="evidence" value="ECO:0007669"/>
    <property type="project" value="TreeGrafter"/>
</dbReference>
<evidence type="ECO:0000256" key="6">
    <source>
        <dbReference type="ARBA" id="ARBA00022989"/>
    </source>
</evidence>
<feature type="transmembrane region" description="Helical" evidence="8">
    <location>
        <begin position="205"/>
        <end position="223"/>
    </location>
</feature>